<dbReference type="PANTHER" id="PTHR42789">
    <property type="entry name" value="D-ISOMER SPECIFIC 2-HYDROXYACID DEHYDROGENASE FAMILY PROTEIN (AFU_ORTHOLOGUE AFUA_6G10090)"/>
    <property type="match status" value="1"/>
</dbReference>
<evidence type="ECO:0000256" key="2">
    <source>
        <dbReference type="ARBA" id="ARBA00023002"/>
    </source>
</evidence>
<organism evidence="7">
    <name type="scientific">Candidatus Caldatribacterium californiense</name>
    <dbReference type="NCBI Taxonomy" id="1454726"/>
    <lineage>
        <taxon>Bacteria</taxon>
        <taxon>Pseudomonadati</taxon>
        <taxon>Atribacterota</taxon>
        <taxon>Atribacteria</taxon>
        <taxon>Atribacterales</taxon>
        <taxon>Candidatus Caldatribacteriaceae</taxon>
        <taxon>Candidatus Caldatribacterium</taxon>
    </lineage>
</organism>
<feature type="domain" description="D-isomer specific 2-hydroxyacid dehydrogenase NAD-binding" evidence="6">
    <location>
        <begin position="109"/>
        <end position="284"/>
    </location>
</feature>
<dbReference type="Pfam" id="PF00389">
    <property type="entry name" value="2-Hacid_dh"/>
    <property type="match status" value="1"/>
</dbReference>
<protein>
    <submittedName>
        <fullName evidence="7">Hydroxyacid dehydrogenase</fullName>
    </submittedName>
</protein>
<dbReference type="InterPro" id="IPR029753">
    <property type="entry name" value="D-isomer_DH_CS"/>
</dbReference>
<dbReference type="InterPro" id="IPR036291">
    <property type="entry name" value="NAD(P)-bd_dom_sf"/>
</dbReference>
<dbReference type="PANTHER" id="PTHR42789:SF1">
    <property type="entry name" value="D-ISOMER SPECIFIC 2-HYDROXYACID DEHYDROGENASE FAMILY PROTEIN (AFU_ORTHOLOGUE AFUA_6G10090)"/>
    <property type="match status" value="1"/>
</dbReference>
<keyword evidence="2 4" id="KW-0560">Oxidoreductase</keyword>
<dbReference type="FunFam" id="3.40.50.720:FF:000203">
    <property type="entry name" value="D-3-phosphoglycerate dehydrogenase (SerA)"/>
    <property type="match status" value="1"/>
</dbReference>
<dbReference type="PROSITE" id="PS00671">
    <property type="entry name" value="D_2_HYDROXYACID_DH_3"/>
    <property type="match status" value="1"/>
</dbReference>
<dbReference type="GO" id="GO:0016616">
    <property type="term" value="F:oxidoreductase activity, acting on the CH-OH group of donors, NAD or NADP as acceptor"/>
    <property type="evidence" value="ECO:0007669"/>
    <property type="project" value="InterPro"/>
</dbReference>
<comment type="caution">
    <text evidence="7">The sequence shown here is derived from an EMBL/GenBank/DDBJ whole genome shotgun (WGS) entry which is preliminary data.</text>
</comment>
<feature type="domain" description="D-isomer specific 2-hydroxyacid dehydrogenase catalytic" evidence="5">
    <location>
        <begin position="8"/>
        <end position="309"/>
    </location>
</feature>
<name>A0A7V4DEJ3_9BACT</name>
<proteinExistence type="inferred from homology"/>
<dbReference type="Pfam" id="PF02826">
    <property type="entry name" value="2-Hacid_dh_C"/>
    <property type="match status" value="1"/>
</dbReference>
<dbReference type="InterPro" id="IPR050857">
    <property type="entry name" value="D-2-hydroxyacid_DH"/>
</dbReference>
<dbReference type="SUPFAM" id="SSF52283">
    <property type="entry name" value="Formate/glycerate dehydrogenase catalytic domain-like"/>
    <property type="match status" value="1"/>
</dbReference>
<keyword evidence="3" id="KW-0520">NAD</keyword>
<evidence type="ECO:0000259" key="5">
    <source>
        <dbReference type="Pfam" id="PF00389"/>
    </source>
</evidence>
<dbReference type="CDD" id="cd12173">
    <property type="entry name" value="PGDH_4"/>
    <property type="match status" value="1"/>
</dbReference>
<gene>
    <name evidence="7" type="ORF">ENV30_08145</name>
</gene>
<reference evidence="7" key="1">
    <citation type="journal article" date="2020" name="mSystems">
        <title>Genome- and Community-Level Interaction Insights into Carbon Utilization and Element Cycling Functions of Hydrothermarchaeota in Hydrothermal Sediment.</title>
        <authorList>
            <person name="Zhou Z."/>
            <person name="Liu Y."/>
            <person name="Xu W."/>
            <person name="Pan J."/>
            <person name="Luo Z.H."/>
            <person name="Li M."/>
        </authorList>
    </citation>
    <scope>NUCLEOTIDE SEQUENCE [LARGE SCALE GENOMIC DNA]</scope>
    <source>
        <strain evidence="7">SpSt-747</strain>
    </source>
</reference>
<evidence type="ECO:0000259" key="6">
    <source>
        <dbReference type="Pfam" id="PF02826"/>
    </source>
</evidence>
<dbReference type="PROSITE" id="PS00670">
    <property type="entry name" value="D_2_HYDROXYACID_DH_2"/>
    <property type="match status" value="1"/>
</dbReference>
<dbReference type="InterPro" id="IPR006139">
    <property type="entry name" value="D-isomer_2_OHA_DH_cat_dom"/>
</dbReference>
<evidence type="ECO:0000256" key="3">
    <source>
        <dbReference type="ARBA" id="ARBA00023027"/>
    </source>
</evidence>
<dbReference type="SUPFAM" id="SSF51735">
    <property type="entry name" value="NAD(P)-binding Rossmann-fold domains"/>
    <property type="match status" value="1"/>
</dbReference>
<dbReference type="GO" id="GO:0051287">
    <property type="term" value="F:NAD binding"/>
    <property type="evidence" value="ECO:0007669"/>
    <property type="project" value="InterPro"/>
</dbReference>
<dbReference type="AlphaFoldDB" id="A0A7V4DEJ3"/>
<dbReference type="Gene3D" id="3.40.50.720">
    <property type="entry name" value="NAD(P)-binding Rossmann-like Domain"/>
    <property type="match status" value="2"/>
</dbReference>
<evidence type="ECO:0000256" key="1">
    <source>
        <dbReference type="ARBA" id="ARBA00005854"/>
    </source>
</evidence>
<evidence type="ECO:0000256" key="4">
    <source>
        <dbReference type="RuleBase" id="RU003719"/>
    </source>
</evidence>
<accession>A0A7V4DEJ3</accession>
<sequence length="315" mass="34970">MPQWTILLPQPIAEKALGLLRAQKDFAVLVFSPEEKEKVWEYLPQAHALLVRSSFRVTREVIDRASNLRVICRVGVGLDNIDVEYAKQRNIAVLNTPGGNTTSVAEHTLALLLALAKDLFFYDRKVREGEWRSRYTYRALELSGKTLGLVGFGAIGQEVARLSLGFGMKVLFFDPFVPEGVLQGVQKVSTLSELLSQSDFVSLHVPLTEGTRHLIGREEFRLMKPTAFLINVARGAVVDEEALLEALREGWIRGAALDVFEKEPPSGDHPLCSLPNVILTPHVAGLTQESTERVAVQAAEQIIAFFTREGESHET</sequence>
<comment type="similarity">
    <text evidence="1 4">Belongs to the D-isomer specific 2-hydroxyacid dehydrogenase family.</text>
</comment>
<dbReference type="InterPro" id="IPR006140">
    <property type="entry name" value="D-isomer_DH_NAD-bd"/>
</dbReference>
<evidence type="ECO:0000313" key="7">
    <source>
        <dbReference type="EMBL" id="HGI31256.1"/>
    </source>
</evidence>
<dbReference type="EMBL" id="DTFV01000117">
    <property type="protein sequence ID" value="HGI31256.1"/>
    <property type="molecule type" value="Genomic_DNA"/>
</dbReference>